<gene>
    <name evidence="2" type="ORF">GGR90_000404</name>
</gene>
<keyword evidence="1" id="KW-0472">Membrane</keyword>
<proteinExistence type="predicted"/>
<keyword evidence="1" id="KW-1133">Transmembrane helix</keyword>
<evidence type="ECO:0000256" key="1">
    <source>
        <dbReference type="SAM" id="Phobius"/>
    </source>
</evidence>
<name>A0A7X5XQU3_9SPHN</name>
<feature type="transmembrane region" description="Helical" evidence="1">
    <location>
        <begin position="36"/>
        <end position="57"/>
    </location>
</feature>
<keyword evidence="3" id="KW-1185">Reference proteome</keyword>
<accession>A0A7X5XQU3</accession>
<feature type="transmembrane region" description="Helical" evidence="1">
    <location>
        <begin position="69"/>
        <end position="89"/>
    </location>
</feature>
<dbReference type="AlphaFoldDB" id="A0A7X5XQU3"/>
<dbReference type="Proteomes" id="UP000535078">
    <property type="component" value="Unassembled WGS sequence"/>
</dbReference>
<dbReference type="EMBL" id="JAATIT010000001">
    <property type="protein sequence ID" value="NJB88252.1"/>
    <property type="molecule type" value="Genomic_DNA"/>
</dbReference>
<keyword evidence="1" id="KW-0812">Transmembrane</keyword>
<evidence type="ECO:0000313" key="2">
    <source>
        <dbReference type="EMBL" id="NJB88252.1"/>
    </source>
</evidence>
<organism evidence="2 3">
    <name type="scientific">Sphingopyxis italica</name>
    <dbReference type="NCBI Taxonomy" id="1129133"/>
    <lineage>
        <taxon>Bacteria</taxon>
        <taxon>Pseudomonadati</taxon>
        <taxon>Pseudomonadota</taxon>
        <taxon>Alphaproteobacteria</taxon>
        <taxon>Sphingomonadales</taxon>
        <taxon>Sphingomonadaceae</taxon>
        <taxon>Sphingopyxis</taxon>
    </lineage>
</organism>
<sequence length="94" mass="9861">MRTWAILLGGLLVWAGHFFALYGIGEFAGESAASRGAVLLLTASGLAADAVLAWRLLPLSRAGEFMRWRARVALGGLALSALAIVWQALPALIG</sequence>
<reference evidence="2 3" key="1">
    <citation type="submission" date="2020-03" db="EMBL/GenBank/DDBJ databases">
        <title>Genomic Encyclopedia of Type Strains, Phase IV (KMG-IV): sequencing the most valuable type-strain genomes for metagenomic binning, comparative biology and taxonomic classification.</title>
        <authorList>
            <person name="Goeker M."/>
        </authorList>
    </citation>
    <scope>NUCLEOTIDE SEQUENCE [LARGE SCALE GENOMIC DNA]</scope>
    <source>
        <strain evidence="2 3">DSM 25229</strain>
    </source>
</reference>
<dbReference type="RefSeq" id="WP_167919017.1">
    <property type="nucleotide sequence ID" value="NZ_JAATIT010000001.1"/>
</dbReference>
<comment type="caution">
    <text evidence="2">The sequence shown here is derived from an EMBL/GenBank/DDBJ whole genome shotgun (WGS) entry which is preliminary data.</text>
</comment>
<protein>
    <submittedName>
        <fullName evidence="2">Uncharacterized protein</fullName>
    </submittedName>
</protein>
<evidence type="ECO:0000313" key="3">
    <source>
        <dbReference type="Proteomes" id="UP000535078"/>
    </source>
</evidence>